<dbReference type="SUPFAM" id="SSF82829">
    <property type="entry name" value="MesJ substrate recognition domain-like"/>
    <property type="match status" value="1"/>
</dbReference>
<feature type="domain" description="tRNA(Ile)-lysidine synthase substrate-binding" evidence="10">
    <location>
        <begin position="286"/>
        <end position="354"/>
    </location>
</feature>
<keyword evidence="3 7" id="KW-0819">tRNA processing</keyword>
<keyword evidence="5 7" id="KW-0067">ATP-binding</keyword>
<keyword evidence="12" id="KW-1185">Reference proteome</keyword>
<dbReference type="NCBIfam" id="TIGR02432">
    <property type="entry name" value="lysidine_TilS_N"/>
    <property type="match status" value="1"/>
</dbReference>
<proteinExistence type="inferred from homology"/>
<accession>A0A261S0W9</accession>
<dbReference type="EC" id="6.3.4.19" evidence="7"/>
<dbReference type="PANTHER" id="PTHR43033:SF1">
    <property type="entry name" value="TRNA(ILE)-LYSIDINE SYNTHASE-RELATED"/>
    <property type="match status" value="1"/>
</dbReference>
<dbReference type="GO" id="GO:0032267">
    <property type="term" value="F:tRNA(Ile)-lysidine synthase activity"/>
    <property type="evidence" value="ECO:0007669"/>
    <property type="project" value="UniProtKB-EC"/>
</dbReference>
<feature type="binding site" evidence="7">
    <location>
        <begin position="56"/>
        <end position="61"/>
    </location>
    <ligand>
        <name>ATP</name>
        <dbReference type="ChEBI" id="CHEBI:30616"/>
    </ligand>
</feature>
<evidence type="ECO:0000256" key="4">
    <source>
        <dbReference type="ARBA" id="ARBA00022741"/>
    </source>
</evidence>
<dbReference type="Pfam" id="PF01171">
    <property type="entry name" value="ATP_bind_3"/>
    <property type="match status" value="1"/>
</dbReference>
<evidence type="ECO:0000256" key="8">
    <source>
        <dbReference type="SAM" id="MobiDB-lite"/>
    </source>
</evidence>
<dbReference type="CDD" id="cd01992">
    <property type="entry name" value="TilS_N"/>
    <property type="match status" value="1"/>
</dbReference>
<organism evidence="11 12">
    <name type="scientific">Bordetella genomosp. 10</name>
    <dbReference type="NCBI Taxonomy" id="1416804"/>
    <lineage>
        <taxon>Bacteria</taxon>
        <taxon>Pseudomonadati</taxon>
        <taxon>Pseudomonadota</taxon>
        <taxon>Betaproteobacteria</taxon>
        <taxon>Burkholderiales</taxon>
        <taxon>Alcaligenaceae</taxon>
        <taxon>Bordetella</taxon>
    </lineage>
</organism>
<feature type="region of interest" description="Disordered" evidence="8">
    <location>
        <begin position="1"/>
        <end position="28"/>
    </location>
</feature>
<dbReference type="Pfam" id="PF09179">
    <property type="entry name" value="TilS"/>
    <property type="match status" value="1"/>
</dbReference>
<feature type="compositionally biased region" description="Low complexity" evidence="8">
    <location>
        <begin position="8"/>
        <end position="21"/>
    </location>
</feature>
<dbReference type="EMBL" id="NEVM01000005">
    <property type="protein sequence ID" value="OZI30562.1"/>
    <property type="molecule type" value="Genomic_DNA"/>
</dbReference>
<feature type="domain" description="tRNA(Ile)-lysidine/2-thiocytidine synthase N-terminal" evidence="9">
    <location>
        <begin position="53"/>
        <end position="234"/>
    </location>
</feature>
<dbReference type="SUPFAM" id="SSF52402">
    <property type="entry name" value="Adenine nucleotide alpha hydrolases-like"/>
    <property type="match status" value="1"/>
</dbReference>
<dbReference type="Proteomes" id="UP000216020">
    <property type="component" value="Unassembled WGS sequence"/>
</dbReference>
<evidence type="ECO:0000256" key="7">
    <source>
        <dbReference type="HAMAP-Rule" id="MF_01161"/>
    </source>
</evidence>
<keyword evidence="2 7" id="KW-0436">Ligase</keyword>
<evidence type="ECO:0000313" key="11">
    <source>
        <dbReference type="EMBL" id="OZI30562.1"/>
    </source>
</evidence>
<keyword evidence="4 7" id="KW-0547">Nucleotide-binding</keyword>
<dbReference type="PANTHER" id="PTHR43033">
    <property type="entry name" value="TRNA(ILE)-LYSIDINE SYNTHASE-RELATED"/>
    <property type="match status" value="1"/>
</dbReference>
<evidence type="ECO:0000256" key="5">
    <source>
        <dbReference type="ARBA" id="ARBA00022840"/>
    </source>
</evidence>
<name>A0A261S0W9_9BORD</name>
<dbReference type="GO" id="GO:0005524">
    <property type="term" value="F:ATP binding"/>
    <property type="evidence" value="ECO:0007669"/>
    <property type="project" value="UniProtKB-UniRule"/>
</dbReference>
<dbReference type="Gene3D" id="1.20.59.20">
    <property type="match status" value="1"/>
</dbReference>
<comment type="caution">
    <text evidence="11">The sequence shown here is derived from an EMBL/GenBank/DDBJ whole genome shotgun (WGS) entry which is preliminary data.</text>
</comment>
<evidence type="ECO:0000313" key="12">
    <source>
        <dbReference type="Proteomes" id="UP000216020"/>
    </source>
</evidence>
<dbReference type="GO" id="GO:0005737">
    <property type="term" value="C:cytoplasm"/>
    <property type="evidence" value="ECO:0007669"/>
    <property type="project" value="UniProtKB-SubCell"/>
</dbReference>
<comment type="catalytic activity">
    <reaction evidence="6 7">
        <text>cytidine(34) in tRNA(Ile2) + L-lysine + ATP = lysidine(34) in tRNA(Ile2) + AMP + diphosphate + H(+)</text>
        <dbReference type="Rhea" id="RHEA:43744"/>
        <dbReference type="Rhea" id="RHEA-COMP:10625"/>
        <dbReference type="Rhea" id="RHEA-COMP:10670"/>
        <dbReference type="ChEBI" id="CHEBI:15378"/>
        <dbReference type="ChEBI" id="CHEBI:30616"/>
        <dbReference type="ChEBI" id="CHEBI:32551"/>
        <dbReference type="ChEBI" id="CHEBI:33019"/>
        <dbReference type="ChEBI" id="CHEBI:82748"/>
        <dbReference type="ChEBI" id="CHEBI:83665"/>
        <dbReference type="ChEBI" id="CHEBI:456215"/>
        <dbReference type="EC" id="6.3.4.19"/>
    </reaction>
</comment>
<comment type="subcellular location">
    <subcellularLocation>
        <location evidence="7">Cytoplasm</location>
    </subcellularLocation>
</comment>
<reference evidence="12" key="1">
    <citation type="submission" date="2017-05" db="EMBL/GenBank/DDBJ databases">
        <title>Complete and WGS of Bordetella genogroups.</title>
        <authorList>
            <person name="Spilker T."/>
            <person name="Lipuma J."/>
        </authorList>
    </citation>
    <scope>NUCLEOTIDE SEQUENCE [LARGE SCALE GENOMIC DNA]</scope>
    <source>
        <strain evidence="12">AU16122</strain>
    </source>
</reference>
<gene>
    <name evidence="7" type="primary">tilS</name>
    <name evidence="11" type="ORF">CAL29_21360</name>
</gene>
<dbReference type="InterPro" id="IPR012094">
    <property type="entry name" value="tRNA_Ile_lys_synt"/>
</dbReference>
<dbReference type="OrthoDB" id="9807403at2"/>
<sequence>MTGDDKPAAPTAASAVAPSGPDALDSPADSVLAPPLRRALSALRAAGHPRAGLAVSGGADSAMLAVHAAAVAKPLGLSLFIYHVHHGLFAEADAWADRVRALGAALGLPVRVLSVQVAADSGAGIEGAAREARYRALAEAARADGVAHILLAHHQDDQAETVLLRLLRGAGPEGLAAMAAASERDGITYLRPWLGVPRARIREAAAAYAAASGWTAVQDPSNADARYTRAAVRTLLAPVLERRWPGWQAIVARHARQAAESAEILAEVAAADLAGLDPSPGARDFSLAAWRALSPARQAHVVRYWLRLHGARMPSDARLAELLRQLRQLHALGHDRQLLWAHAAHRVRCVRGRVAIEDLTPGPGVF</sequence>
<evidence type="ECO:0000256" key="6">
    <source>
        <dbReference type="ARBA" id="ARBA00048539"/>
    </source>
</evidence>
<dbReference type="GO" id="GO:0006400">
    <property type="term" value="P:tRNA modification"/>
    <property type="evidence" value="ECO:0007669"/>
    <property type="project" value="UniProtKB-UniRule"/>
</dbReference>
<dbReference type="AlphaFoldDB" id="A0A261S0W9"/>
<evidence type="ECO:0000256" key="2">
    <source>
        <dbReference type="ARBA" id="ARBA00022598"/>
    </source>
</evidence>
<evidence type="ECO:0000259" key="9">
    <source>
        <dbReference type="Pfam" id="PF01171"/>
    </source>
</evidence>
<dbReference type="Gene3D" id="3.40.50.620">
    <property type="entry name" value="HUPs"/>
    <property type="match status" value="1"/>
</dbReference>
<comment type="function">
    <text evidence="7">Ligates lysine onto the cytidine present at position 34 of the AUA codon-specific tRNA(Ile) that contains the anticodon CAU, in an ATP-dependent manner. Cytidine is converted to lysidine, thus changing the amino acid specificity of the tRNA from methionine to isoleucine.</text>
</comment>
<evidence type="ECO:0000259" key="10">
    <source>
        <dbReference type="Pfam" id="PF09179"/>
    </source>
</evidence>
<dbReference type="InterPro" id="IPR014729">
    <property type="entry name" value="Rossmann-like_a/b/a_fold"/>
</dbReference>
<dbReference type="InterPro" id="IPR011063">
    <property type="entry name" value="TilS/TtcA_N"/>
</dbReference>
<dbReference type="InterPro" id="IPR012795">
    <property type="entry name" value="tRNA_Ile_lys_synt_N"/>
</dbReference>
<comment type="similarity">
    <text evidence="7">Belongs to the tRNA(Ile)-lysidine synthase family.</text>
</comment>
<evidence type="ECO:0000256" key="1">
    <source>
        <dbReference type="ARBA" id="ARBA00022490"/>
    </source>
</evidence>
<comment type="domain">
    <text evidence="7">The N-terminal region contains the highly conserved SGGXDS motif, predicted to be a P-loop motif involved in ATP binding.</text>
</comment>
<keyword evidence="1 7" id="KW-0963">Cytoplasm</keyword>
<evidence type="ECO:0000256" key="3">
    <source>
        <dbReference type="ARBA" id="ARBA00022694"/>
    </source>
</evidence>
<dbReference type="HAMAP" id="MF_01161">
    <property type="entry name" value="tRNA_Ile_lys_synt"/>
    <property type="match status" value="1"/>
</dbReference>
<dbReference type="InterPro" id="IPR015262">
    <property type="entry name" value="tRNA_Ile_lys_synt_subst-bd"/>
</dbReference>
<protein>
    <recommendedName>
        <fullName evidence="7">tRNA(Ile)-lysidine synthase</fullName>
        <ecNumber evidence="7">6.3.4.19</ecNumber>
    </recommendedName>
    <alternativeName>
        <fullName evidence="7">tRNA(Ile)-2-lysyl-cytidine synthase</fullName>
    </alternativeName>
    <alternativeName>
        <fullName evidence="7">tRNA(Ile)-lysidine synthetase</fullName>
    </alternativeName>
</protein>